<dbReference type="AlphaFoldDB" id="A0A319DHF1"/>
<evidence type="ECO:0000313" key="2">
    <source>
        <dbReference type="EMBL" id="PYH96896.1"/>
    </source>
</evidence>
<keyword evidence="3" id="KW-1185">Reference proteome</keyword>
<dbReference type="Proteomes" id="UP000247810">
    <property type="component" value="Unassembled WGS sequence"/>
</dbReference>
<dbReference type="OrthoDB" id="4221626at2759"/>
<reference evidence="2 3" key="1">
    <citation type="submission" date="2018-02" db="EMBL/GenBank/DDBJ databases">
        <title>The genomes of Aspergillus section Nigri reveals drivers in fungal speciation.</title>
        <authorList>
            <consortium name="DOE Joint Genome Institute"/>
            <person name="Vesth T.C."/>
            <person name="Nybo J."/>
            <person name="Theobald S."/>
            <person name="Brandl J."/>
            <person name="Frisvad J.C."/>
            <person name="Nielsen K.F."/>
            <person name="Lyhne E.K."/>
            <person name="Kogle M.E."/>
            <person name="Kuo A."/>
            <person name="Riley R."/>
            <person name="Clum A."/>
            <person name="Nolan M."/>
            <person name="Lipzen A."/>
            <person name="Salamov A."/>
            <person name="Henrissat B."/>
            <person name="Wiebenga A."/>
            <person name="De vries R.P."/>
            <person name="Grigoriev I.V."/>
            <person name="Mortensen U.H."/>
            <person name="Andersen M.R."/>
            <person name="Baker S.E."/>
        </authorList>
    </citation>
    <scope>NUCLEOTIDE SEQUENCE [LARGE SCALE GENOMIC DNA]</scope>
    <source>
        <strain evidence="2 3">CBS 707.79</strain>
    </source>
</reference>
<sequence length="311" mass="34827">MSHLILPRLPFKPAPPVPRFTTQPAFLSLPRPHTARFVFRRKPEVPSFRSLLSAPPRGADVRSFQEMRKGSHLPVRTVRVPPNLCPRSFVPPAPAPTGAGRSLTPPLSRLAERRAARQVRSRPWVSPRSQSPNESLEGHPSTRRPSPIPSKPTSTPATHMTRAQRAIKRIDEVLAKSAPASAVAGRKDTSVKAVRFGETTVISYPRWIVRQEHVYPAPIAAMGHLQGWSVTPLTEPDEDGEMEKYVSYWGSDSYVMLTSSHDASAPCNRHGCAWNRLARIAASRPAWGPATVFMVWNRLRERFRKQGRFRL</sequence>
<feature type="region of interest" description="Disordered" evidence="1">
    <location>
        <begin position="83"/>
        <end position="162"/>
    </location>
</feature>
<proteinExistence type="predicted"/>
<dbReference type="VEuPathDB" id="FungiDB:BO71DRAFT_396684"/>
<name>A0A319DHF1_9EURO</name>
<dbReference type="EMBL" id="KZ825832">
    <property type="protein sequence ID" value="PYH96896.1"/>
    <property type="molecule type" value="Genomic_DNA"/>
</dbReference>
<accession>A0A319DHF1</accession>
<protein>
    <submittedName>
        <fullName evidence="2">Uncharacterized protein</fullName>
    </submittedName>
</protein>
<gene>
    <name evidence="2" type="ORF">BO71DRAFT_396684</name>
</gene>
<evidence type="ECO:0000313" key="3">
    <source>
        <dbReference type="Proteomes" id="UP000247810"/>
    </source>
</evidence>
<evidence type="ECO:0000256" key="1">
    <source>
        <dbReference type="SAM" id="MobiDB-lite"/>
    </source>
</evidence>
<organism evidence="2 3">
    <name type="scientific">Aspergillus ellipticus CBS 707.79</name>
    <dbReference type="NCBI Taxonomy" id="1448320"/>
    <lineage>
        <taxon>Eukaryota</taxon>
        <taxon>Fungi</taxon>
        <taxon>Dikarya</taxon>
        <taxon>Ascomycota</taxon>
        <taxon>Pezizomycotina</taxon>
        <taxon>Eurotiomycetes</taxon>
        <taxon>Eurotiomycetidae</taxon>
        <taxon>Eurotiales</taxon>
        <taxon>Aspergillaceae</taxon>
        <taxon>Aspergillus</taxon>
        <taxon>Aspergillus subgen. Circumdati</taxon>
    </lineage>
</organism>